<evidence type="ECO:0000259" key="6">
    <source>
        <dbReference type="PROSITE" id="PS50111"/>
    </source>
</evidence>
<evidence type="ECO:0000256" key="5">
    <source>
        <dbReference type="SAM" id="Phobius"/>
    </source>
</evidence>
<feature type="region of interest" description="Disordered" evidence="4">
    <location>
        <begin position="366"/>
        <end position="387"/>
    </location>
</feature>
<dbReference type="SMART" id="SM00283">
    <property type="entry name" value="MA"/>
    <property type="match status" value="1"/>
</dbReference>
<keyword evidence="1" id="KW-0145">Chemotaxis</keyword>
<reference evidence="7 8" key="1">
    <citation type="submission" date="2021-03" db="EMBL/GenBank/DDBJ databases">
        <title>Aliifodinibius sp. nov., a new bacterium isolated from saline soil.</title>
        <authorList>
            <person name="Galisteo C."/>
            <person name="De La Haba R."/>
            <person name="Sanchez-Porro C."/>
            <person name="Ventosa A."/>
        </authorList>
    </citation>
    <scope>NUCLEOTIDE SEQUENCE [LARGE SCALE GENOMIC DNA]</scope>
    <source>
        <strain evidence="7 8">1BSP15-2V2</strain>
    </source>
</reference>
<keyword evidence="5" id="KW-0812">Transmembrane</keyword>
<feature type="domain" description="Methyl-accepting transducer" evidence="6">
    <location>
        <begin position="353"/>
        <end position="582"/>
    </location>
</feature>
<feature type="compositionally biased region" description="Polar residues" evidence="4">
    <location>
        <begin position="646"/>
        <end position="655"/>
    </location>
</feature>
<evidence type="ECO:0000256" key="1">
    <source>
        <dbReference type="ARBA" id="ARBA00022500"/>
    </source>
</evidence>
<dbReference type="PRINTS" id="PR00260">
    <property type="entry name" value="CHEMTRNSDUCR"/>
</dbReference>
<evidence type="ECO:0000256" key="4">
    <source>
        <dbReference type="SAM" id="MobiDB-lite"/>
    </source>
</evidence>
<feature type="region of interest" description="Disordered" evidence="4">
    <location>
        <begin position="565"/>
        <end position="585"/>
    </location>
</feature>
<feature type="transmembrane region" description="Helical" evidence="5">
    <location>
        <begin position="26"/>
        <end position="49"/>
    </location>
</feature>
<keyword evidence="5" id="KW-0472">Membrane</keyword>
<accession>A0ABT3PHJ0</accession>
<dbReference type="CDD" id="cd11386">
    <property type="entry name" value="MCP_signal"/>
    <property type="match status" value="1"/>
</dbReference>
<evidence type="ECO:0000256" key="2">
    <source>
        <dbReference type="ARBA" id="ARBA00029447"/>
    </source>
</evidence>
<keyword evidence="8" id="KW-1185">Reference proteome</keyword>
<proteinExistence type="inferred from homology"/>
<feature type="compositionally biased region" description="Low complexity" evidence="4">
    <location>
        <begin position="568"/>
        <end position="585"/>
    </location>
</feature>
<dbReference type="InterPro" id="IPR004089">
    <property type="entry name" value="MCPsignal_dom"/>
</dbReference>
<dbReference type="Gene3D" id="1.10.287.950">
    <property type="entry name" value="Methyl-accepting chemotaxis protein"/>
    <property type="match status" value="1"/>
</dbReference>
<name>A0ABT3PHJ0_9BACT</name>
<feature type="region of interest" description="Disordered" evidence="4">
    <location>
        <begin position="395"/>
        <end position="414"/>
    </location>
</feature>
<dbReference type="PANTHER" id="PTHR43531">
    <property type="entry name" value="PROTEIN ICFG"/>
    <property type="match status" value="1"/>
</dbReference>
<protein>
    <recommendedName>
        <fullName evidence="6">Methyl-accepting transducer domain-containing protein</fullName>
    </recommendedName>
</protein>
<dbReference type="Pfam" id="PF00015">
    <property type="entry name" value="MCPsignal"/>
    <property type="match status" value="1"/>
</dbReference>
<evidence type="ECO:0000256" key="3">
    <source>
        <dbReference type="PROSITE-ProRule" id="PRU00284"/>
    </source>
</evidence>
<dbReference type="EMBL" id="JAGGJA010000001">
    <property type="protein sequence ID" value="MCW9705389.1"/>
    <property type="molecule type" value="Genomic_DNA"/>
</dbReference>
<gene>
    <name evidence="7" type="ORF">J6I44_00920</name>
</gene>
<keyword evidence="5" id="KW-1133">Transmembrane helix</keyword>
<feature type="compositionally biased region" description="Low complexity" evidence="4">
    <location>
        <begin position="617"/>
        <end position="635"/>
    </location>
</feature>
<evidence type="ECO:0000313" key="8">
    <source>
        <dbReference type="Proteomes" id="UP001207918"/>
    </source>
</evidence>
<dbReference type="RefSeq" id="WP_265764052.1">
    <property type="nucleotide sequence ID" value="NZ_JAGGJA010000001.1"/>
</dbReference>
<evidence type="ECO:0000313" key="7">
    <source>
        <dbReference type="EMBL" id="MCW9705389.1"/>
    </source>
</evidence>
<sequence length="673" mass="73728">MAAFGNNKGDGAEKNKPWTIGKRIKILAFGGATVVLLVGALASYAFYIIDGYSATVDEVYVNQWGTGTAMERAVRTADSHFRTYITYREKEEYEAAIERFSKINQELSEFQEYVKAYDLPALKSVLPELESGIPDYRENIDKYYEAAEGLNSSDNKTEVATSKAITALEEYINNPDAEYVQKVQSVKIDLMTNLRSVYQRMLYAGRTDKSGLKDWDTIENGYQNIAEDVGALANEVDQDTDRRDQLSKASDLINENISLIKEIRQANQVMMAQEQQALKVFESLMLDVITATEAAEQGTRDQVSLTSATADQYLWIILIVAGVSVIGAVIFGLFMERSIISVLKKVIFKLSGGAKQVDASAEQLSQSSQELAESSSEQAASLEETTSSLEEISSQLKQTDENSAEAETVMKEAKPLVEKGVDAMERMQGAMEDIRESSDETSKIINTIDDIAFQTNLLALNAAVEAARAGEAGKGFAVVAEEVRNLAQRSAEAAQNTSDLIESSQENSERGAKVAEEVSEYLQKIEDKVANVSTLVVEISAASKEQTNGVQEINSAMSEMDNVVQGNASVSEESASSAEELSSQAAELNNVVDELTALVGNVNEKTKNGSPQDSWTNDSNSVNSNGNNYNRGSHSANSNRSDESIKNQFQNQEFANDTELIPFDEHEDDFSSF</sequence>
<dbReference type="PANTHER" id="PTHR43531:SF11">
    <property type="entry name" value="METHYL-ACCEPTING CHEMOTAXIS PROTEIN 3"/>
    <property type="match status" value="1"/>
</dbReference>
<dbReference type="InterPro" id="IPR004090">
    <property type="entry name" value="Chemotax_Me-accpt_rcpt"/>
</dbReference>
<feature type="transmembrane region" description="Helical" evidence="5">
    <location>
        <begin position="313"/>
        <end position="335"/>
    </location>
</feature>
<dbReference type="Proteomes" id="UP001207918">
    <property type="component" value="Unassembled WGS sequence"/>
</dbReference>
<dbReference type="InterPro" id="IPR051310">
    <property type="entry name" value="MCP_chemotaxis"/>
</dbReference>
<keyword evidence="3" id="KW-0807">Transducer</keyword>
<organism evidence="7 8">
    <name type="scientific">Fodinibius salsisoli</name>
    <dbReference type="NCBI Taxonomy" id="2820877"/>
    <lineage>
        <taxon>Bacteria</taxon>
        <taxon>Pseudomonadati</taxon>
        <taxon>Balneolota</taxon>
        <taxon>Balneolia</taxon>
        <taxon>Balneolales</taxon>
        <taxon>Balneolaceae</taxon>
        <taxon>Fodinibius</taxon>
    </lineage>
</organism>
<feature type="region of interest" description="Disordered" evidence="4">
    <location>
        <begin position="602"/>
        <end position="673"/>
    </location>
</feature>
<dbReference type="SUPFAM" id="SSF58104">
    <property type="entry name" value="Methyl-accepting chemotaxis protein (MCP) signaling domain"/>
    <property type="match status" value="1"/>
</dbReference>
<comment type="similarity">
    <text evidence="2">Belongs to the methyl-accepting chemotaxis (MCP) protein family.</text>
</comment>
<comment type="caution">
    <text evidence="7">The sequence shown here is derived from an EMBL/GenBank/DDBJ whole genome shotgun (WGS) entry which is preliminary data.</text>
</comment>
<dbReference type="PROSITE" id="PS50111">
    <property type="entry name" value="CHEMOTAXIS_TRANSDUC_2"/>
    <property type="match status" value="1"/>
</dbReference>